<keyword evidence="2" id="KW-0285">Flavoprotein</keyword>
<dbReference type="PRINTS" id="PR00420">
    <property type="entry name" value="RNGMNOXGNASE"/>
</dbReference>
<proteinExistence type="inferred from homology"/>
<dbReference type="Proteomes" id="UP000179920">
    <property type="component" value="Chromosome IX"/>
</dbReference>
<evidence type="ECO:0000256" key="4">
    <source>
        <dbReference type="ARBA" id="ARBA00023002"/>
    </source>
</evidence>
<name>A0A1K0HFE8_9BASI</name>
<gene>
    <name evidence="8" type="ORF">UBRO2_00801</name>
    <name evidence="7" type="ORF">UBRO_08490</name>
</gene>
<reference evidence="8" key="3">
    <citation type="submission" date="2018-08" db="EMBL/GenBank/DDBJ databases">
        <authorList>
            <person name="Guldener U."/>
        </authorList>
    </citation>
    <scope>NUCLEOTIDE SEQUENCE</scope>
    <source>
        <strain evidence="8">UB2</strain>
    </source>
</reference>
<dbReference type="Pfam" id="PF01494">
    <property type="entry name" value="FAD_binding_3"/>
    <property type="match status" value="1"/>
</dbReference>
<reference evidence="9" key="1">
    <citation type="submission" date="2016-04" db="EMBL/GenBank/DDBJ databases">
        <authorList>
            <person name="Guldener U."/>
            <person name="Guldener U."/>
        </authorList>
    </citation>
    <scope>NUCLEOTIDE SEQUENCE [LARGE SCALE GENOMIC DNA]</scope>
    <source>
        <strain evidence="9">UB2112</strain>
    </source>
</reference>
<dbReference type="PANTHER" id="PTHR13789">
    <property type="entry name" value="MONOOXYGENASE"/>
    <property type="match status" value="1"/>
</dbReference>
<dbReference type="SUPFAM" id="SSF51905">
    <property type="entry name" value="FAD/NAD(P)-binding domain"/>
    <property type="match status" value="1"/>
</dbReference>
<feature type="domain" description="FAD-binding" evidence="6">
    <location>
        <begin position="11"/>
        <end position="371"/>
    </location>
</feature>
<evidence type="ECO:0000256" key="2">
    <source>
        <dbReference type="ARBA" id="ARBA00022630"/>
    </source>
</evidence>
<evidence type="ECO:0000313" key="9">
    <source>
        <dbReference type="Proteomes" id="UP000179920"/>
    </source>
</evidence>
<keyword evidence="4" id="KW-0560">Oxidoreductase</keyword>
<sequence>MGEAGSSFKQLDVAILGGGIGGFASAIALRRAGHRCTVYERRGFDVEVGASISCAANGTQWLHEWQVDVQSGRPVVLMELTMRDWQTGQILNQYHLDDYEETWGNVYNMFHRQDMHSMLLDTAVSTSGKGIPVEIVMDHIVDHVDTETSVVTFRNGNRVAADLIVGSDGIRSKTRAAIGVTPEIESAPQTCYRCNVTKEQVQRLGLTWAADRAIQFWGGYPNEDLNQYYKIVMSPCAAGDIVSFYCFMPTQLTKHQSEGFVFEQVAPEEILAGDYCKLDPLCVKLIQNSVERKPWRLYVHQPYSHWYKKQTCILGDAAHPMMPHQSQGACQAIEDAAALGIIFSREYNFTSNVEAGLQLYQHIRKPRATRVQYASARALENLNERIGFSSLSAPHAALAAKENKLTVNEMNTYDMKKHIRESVDPASSAAAAAAASSAAAAAPASSTAIATGA</sequence>
<evidence type="ECO:0000313" key="7">
    <source>
        <dbReference type="EMBL" id="SAM83179.1"/>
    </source>
</evidence>
<dbReference type="AlphaFoldDB" id="A0A1K0HFE8"/>
<accession>A0A1K0HFE8</accession>
<protein>
    <submittedName>
        <fullName evidence="7">Related to salicylate 1-monooxygenase</fullName>
    </submittedName>
</protein>
<dbReference type="InterPro" id="IPR050493">
    <property type="entry name" value="FAD-dep_Monooxygenase_BioMet"/>
</dbReference>
<dbReference type="Proteomes" id="UP000658997">
    <property type="component" value="Unassembled WGS sequence"/>
</dbReference>
<dbReference type="EMBL" id="ULHB01000008">
    <property type="protein sequence ID" value="SYW75567.1"/>
    <property type="molecule type" value="Genomic_DNA"/>
</dbReference>
<dbReference type="Gene3D" id="3.50.50.60">
    <property type="entry name" value="FAD/NAD(P)-binding domain"/>
    <property type="match status" value="1"/>
</dbReference>
<evidence type="ECO:0000256" key="3">
    <source>
        <dbReference type="ARBA" id="ARBA00022827"/>
    </source>
</evidence>
<evidence type="ECO:0000256" key="5">
    <source>
        <dbReference type="ARBA" id="ARBA00023033"/>
    </source>
</evidence>
<dbReference type="GO" id="GO:0004497">
    <property type="term" value="F:monooxygenase activity"/>
    <property type="evidence" value="ECO:0007669"/>
    <property type="project" value="UniProtKB-KW"/>
</dbReference>
<dbReference type="InterPro" id="IPR036188">
    <property type="entry name" value="FAD/NAD-bd_sf"/>
</dbReference>
<evidence type="ECO:0000259" key="6">
    <source>
        <dbReference type="Pfam" id="PF01494"/>
    </source>
</evidence>
<keyword evidence="5 7" id="KW-0503">Monooxygenase</keyword>
<dbReference type="EMBL" id="LT558125">
    <property type="protein sequence ID" value="SAM83179.1"/>
    <property type="molecule type" value="Genomic_DNA"/>
</dbReference>
<evidence type="ECO:0000313" key="8">
    <source>
        <dbReference type="EMBL" id="SYW75567.1"/>
    </source>
</evidence>
<dbReference type="InterPro" id="IPR002938">
    <property type="entry name" value="FAD-bd"/>
</dbReference>
<dbReference type="OrthoDB" id="9993796at2759"/>
<evidence type="ECO:0000313" key="10">
    <source>
        <dbReference type="Proteomes" id="UP000658997"/>
    </source>
</evidence>
<reference evidence="7" key="2">
    <citation type="submission" date="2016-04" db="EMBL/GenBank/DDBJ databases">
        <authorList>
            <person name="Evans L.H."/>
            <person name="Alamgir A."/>
            <person name="Owens N."/>
            <person name="Weber N.D."/>
            <person name="Virtaneva K."/>
            <person name="Barbian K."/>
            <person name="Babar A."/>
            <person name="Rosenke K."/>
        </authorList>
    </citation>
    <scope>NUCLEOTIDE SEQUENCE</scope>
    <source>
        <strain evidence="7">UB2112</strain>
    </source>
</reference>
<keyword evidence="3" id="KW-0274">FAD</keyword>
<keyword evidence="10" id="KW-1185">Reference proteome</keyword>
<dbReference type="PANTHER" id="PTHR13789:SF172">
    <property type="entry name" value="HYDROXYLASE, PUTATIVE (AFU_ORTHOLOGUE AFUA_1G12410)-RELATED"/>
    <property type="match status" value="1"/>
</dbReference>
<comment type="similarity">
    <text evidence="1">Belongs to the paxM FAD-dependent monooxygenase family.</text>
</comment>
<organism evidence="7 9">
    <name type="scientific">Ustilago bromivora</name>
    <dbReference type="NCBI Taxonomy" id="307758"/>
    <lineage>
        <taxon>Eukaryota</taxon>
        <taxon>Fungi</taxon>
        <taxon>Dikarya</taxon>
        <taxon>Basidiomycota</taxon>
        <taxon>Ustilaginomycotina</taxon>
        <taxon>Ustilaginomycetes</taxon>
        <taxon>Ustilaginales</taxon>
        <taxon>Ustilaginaceae</taxon>
        <taxon>Ustilago</taxon>
    </lineage>
</organism>
<dbReference type="GO" id="GO:0071949">
    <property type="term" value="F:FAD binding"/>
    <property type="evidence" value="ECO:0007669"/>
    <property type="project" value="InterPro"/>
</dbReference>
<evidence type="ECO:0000256" key="1">
    <source>
        <dbReference type="ARBA" id="ARBA00007992"/>
    </source>
</evidence>